<organism evidence="4 5">
    <name type="scientific">Holtiella tumoricola</name>
    <dbReference type="NCBI Taxonomy" id="3018743"/>
    <lineage>
        <taxon>Bacteria</taxon>
        <taxon>Bacillati</taxon>
        <taxon>Bacillota</taxon>
        <taxon>Clostridia</taxon>
        <taxon>Lachnospirales</taxon>
        <taxon>Cellulosilyticaceae</taxon>
        <taxon>Holtiella</taxon>
    </lineage>
</organism>
<keyword evidence="5" id="KW-1185">Reference proteome</keyword>
<dbReference type="Proteomes" id="UP001169242">
    <property type="component" value="Unassembled WGS sequence"/>
</dbReference>
<dbReference type="EMBL" id="JAQIFT010000030">
    <property type="protein sequence ID" value="MDA3731282.1"/>
    <property type="molecule type" value="Genomic_DNA"/>
</dbReference>
<dbReference type="PANTHER" id="PTHR22916">
    <property type="entry name" value="GLYCOSYLTRANSFERASE"/>
    <property type="match status" value="1"/>
</dbReference>
<dbReference type="Pfam" id="PF00535">
    <property type="entry name" value="Glycos_transf_2"/>
    <property type="match status" value="1"/>
</dbReference>
<evidence type="ECO:0000256" key="1">
    <source>
        <dbReference type="ARBA" id="ARBA00022676"/>
    </source>
</evidence>
<protein>
    <submittedName>
        <fullName evidence="4">Glycosyltransferase</fullName>
        <ecNumber evidence="4">2.4.-.-</ecNumber>
    </submittedName>
</protein>
<evidence type="ECO:0000313" key="4">
    <source>
        <dbReference type="EMBL" id="MDA3731282.1"/>
    </source>
</evidence>
<proteinExistence type="predicted"/>
<evidence type="ECO:0000256" key="2">
    <source>
        <dbReference type="ARBA" id="ARBA00022679"/>
    </source>
</evidence>
<accession>A0AA42J0A8</accession>
<dbReference type="EC" id="2.4.-.-" evidence="4"/>
<dbReference type="AlphaFoldDB" id="A0AA42J0A8"/>
<evidence type="ECO:0000259" key="3">
    <source>
        <dbReference type="Pfam" id="PF00535"/>
    </source>
</evidence>
<dbReference type="CDD" id="cd00761">
    <property type="entry name" value="Glyco_tranf_GTA_type"/>
    <property type="match status" value="1"/>
</dbReference>
<dbReference type="PANTHER" id="PTHR22916:SF51">
    <property type="entry name" value="GLYCOSYLTRANSFERASE EPSH-RELATED"/>
    <property type="match status" value="1"/>
</dbReference>
<gene>
    <name evidence="4" type="ORF">PBV87_07290</name>
</gene>
<dbReference type="SUPFAM" id="SSF53448">
    <property type="entry name" value="Nucleotide-diphospho-sugar transferases"/>
    <property type="match status" value="1"/>
</dbReference>
<dbReference type="InterPro" id="IPR029044">
    <property type="entry name" value="Nucleotide-diphossugar_trans"/>
</dbReference>
<keyword evidence="2 4" id="KW-0808">Transferase</keyword>
<dbReference type="Gene3D" id="3.90.550.10">
    <property type="entry name" value="Spore Coat Polysaccharide Biosynthesis Protein SpsA, Chain A"/>
    <property type="match status" value="1"/>
</dbReference>
<feature type="domain" description="Glycosyltransferase 2-like" evidence="3">
    <location>
        <begin position="9"/>
        <end position="135"/>
    </location>
</feature>
<evidence type="ECO:0000313" key="5">
    <source>
        <dbReference type="Proteomes" id="UP001169242"/>
    </source>
</evidence>
<dbReference type="GO" id="GO:0016757">
    <property type="term" value="F:glycosyltransferase activity"/>
    <property type="evidence" value="ECO:0007669"/>
    <property type="project" value="UniProtKB-KW"/>
</dbReference>
<dbReference type="InterPro" id="IPR001173">
    <property type="entry name" value="Glyco_trans_2-like"/>
</dbReference>
<name>A0AA42J0A8_9FIRM</name>
<comment type="caution">
    <text evidence="4">The sequence shown here is derived from an EMBL/GenBank/DDBJ whole genome shotgun (WGS) entry which is preliminary data.</text>
</comment>
<dbReference type="RefSeq" id="WP_271011682.1">
    <property type="nucleotide sequence ID" value="NZ_JAQIFT010000030.1"/>
</dbReference>
<sequence>MMKKNPLISIIVPVYNTEKYLETCLESLVNQSLYELEIICVNDGSLDRSLEVLNKYAQKDGRIQVITQKNGGLSAARNTALDQVKGQYVLFVDSDDWIDTILCEQLYQIATKENADCVMCSYIKEFKNHSTINHIFDKAYISWNEQAIQSQIRRKLFGLVGEELAKPQDGDLIVSACMQLFRSTLLRDLRFVDNKVIGTEDALYQIMFYKKCRKFVYIDQPLYHYRKTNESSITSSYNATLFEKWQNLYDLLARAIEEENLEPSYFEAFYNRVALGMIGLGLNELKAKHKTMNQKATRLKEILNTKRYKNAYEKLEFTYLPFKWKIFFYLCKYQKTMLLVIMLECIEFLRKRVRLP</sequence>
<keyword evidence="1 4" id="KW-0328">Glycosyltransferase</keyword>
<reference evidence="4" key="1">
    <citation type="journal article" date="2023" name="Int. J. Syst. Evol. Microbiol.">
        <title>&lt;i&gt;Holtiella tumoricola&lt;/i&gt; gen. nov. sp. nov., isolated from a human clinical sample.</title>
        <authorList>
            <person name="Allen-Vercoe E."/>
            <person name="Daigneault M.C."/>
            <person name="Vancuren S.J."/>
            <person name="Cochrane K."/>
            <person name="O'Neal L.L."/>
            <person name="Sankaranarayanan K."/>
            <person name="Lawson P.A."/>
        </authorList>
    </citation>
    <scope>NUCLEOTIDE SEQUENCE</scope>
    <source>
        <strain evidence="4">CC70A</strain>
    </source>
</reference>